<evidence type="ECO:0000313" key="3">
    <source>
        <dbReference type="Proteomes" id="UP001334084"/>
    </source>
</evidence>
<dbReference type="NCBIfam" id="NF041131">
    <property type="entry name" value="RicT_YaaT_fam"/>
    <property type="match status" value="1"/>
</dbReference>
<dbReference type="RefSeq" id="XP_065328936.1">
    <property type="nucleotide sequence ID" value="XM_065472864.1"/>
</dbReference>
<dbReference type="GeneID" id="90540608"/>
<dbReference type="InterPro" id="IPR007557">
    <property type="entry name" value="PSP1_C"/>
</dbReference>
<dbReference type="AlphaFoldDB" id="A0AAX4JA72"/>
<dbReference type="PROSITE" id="PS51411">
    <property type="entry name" value="PSP1_C"/>
    <property type="match status" value="1"/>
</dbReference>
<dbReference type="InterPro" id="IPR047767">
    <property type="entry name" value="PSP1-like"/>
</dbReference>
<dbReference type="KEGG" id="vnx:VNE69_03012"/>
<dbReference type="GO" id="GO:0005737">
    <property type="term" value="C:cytoplasm"/>
    <property type="evidence" value="ECO:0007669"/>
    <property type="project" value="TreeGrafter"/>
</dbReference>
<dbReference type="PANTHER" id="PTHR43830:SF3">
    <property type="entry name" value="PROTEIN PSP1"/>
    <property type="match status" value="1"/>
</dbReference>
<name>A0AAX4JA72_9MICR</name>
<dbReference type="EMBL" id="CP142728">
    <property type="protein sequence ID" value="WUR02791.1"/>
    <property type="molecule type" value="Genomic_DNA"/>
</dbReference>
<proteinExistence type="predicted"/>
<reference evidence="2" key="1">
    <citation type="journal article" date="2024" name="BMC Genomics">
        <title>Functional annotation of a divergent genome using sequence and structure-based similarity.</title>
        <authorList>
            <person name="Svedberg D."/>
            <person name="Winiger R.R."/>
            <person name="Berg A."/>
            <person name="Sharma H."/>
            <person name="Tellgren-Roth C."/>
            <person name="Debrunner-Vossbrinck B.A."/>
            <person name="Vossbrinck C.R."/>
            <person name="Barandun J."/>
        </authorList>
    </citation>
    <scope>NUCLEOTIDE SEQUENCE</scope>
    <source>
        <strain evidence="2">Illinois isolate</strain>
    </source>
</reference>
<protein>
    <submittedName>
        <fullName evidence="2">PSP1-like protein</fullName>
    </submittedName>
</protein>
<keyword evidence="3" id="KW-1185">Reference proteome</keyword>
<gene>
    <name evidence="2" type="ORF">VNE69_03012</name>
</gene>
<sequence>MKLYANNTVWMENEDTWNDKRIKCKAIGEQFTEKSKEVEIKSDKLINIMKSFMTETFLVTKVTYHIIEYKSGRLDIGFDYMCYTKDSYVILEADRGEDCGKVLSIASECKLSMIFETFKEATSDIESKRILRYATDLDVQELKRREIDEINSLEKCKELVFLSNITMDILSCEYQWDKKKITFYFKSSRRIDFRDLLKDLFKLFKIRIWLCAENKSFNAILARCIEN</sequence>
<dbReference type="Proteomes" id="UP001334084">
    <property type="component" value="Chromosome 3"/>
</dbReference>
<organism evidence="2 3">
    <name type="scientific">Vairimorpha necatrix</name>
    <dbReference type="NCBI Taxonomy" id="6039"/>
    <lineage>
        <taxon>Eukaryota</taxon>
        <taxon>Fungi</taxon>
        <taxon>Fungi incertae sedis</taxon>
        <taxon>Microsporidia</taxon>
        <taxon>Nosematidae</taxon>
        <taxon>Vairimorpha</taxon>
    </lineage>
</organism>
<evidence type="ECO:0000313" key="2">
    <source>
        <dbReference type="EMBL" id="WUR02791.1"/>
    </source>
</evidence>
<accession>A0AAX4JA72</accession>
<feature type="domain" description="PSP1 C-terminal" evidence="1">
    <location>
        <begin position="128"/>
        <end position="213"/>
    </location>
</feature>
<dbReference type="Pfam" id="PF04468">
    <property type="entry name" value="PSP1"/>
    <property type="match status" value="1"/>
</dbReference>
<dbReference type="PANTHER" id="PTHR43830">
    <property type="entry name" value="PROTEIN PSP1"/>
    <property type="match status" value="1"/>
</dbReference>
<evidence type="ECO:0000259" key="1">
    <source>
        <dbReference type="PROSITE" id="PS51411"/>
    </source>
</evidence>